<dbReference type="InterPro" id="IPR014777">
    <property type="entry name" value="4pyrrole_Mease_sub1"/>
</dbReference>
<evidence type="ECO:0000256" key="5">
    <source>
        <dbReference type="ARBA" id="ARBA00022679"/>
    </source>
</evidence>
<dbReference type="PANTHER" id="PTHR45790">
    <property type="entry name" value="SIROHEME SYNTHASE-RELATED"/>
    <property type="match status" value="1"/>
</dbReference>
<evidence type="ECO:0000256" key="1">
    <source>
        <dbReference type="ARBA" id="ARBA00005879"/>
    </source>
</evidence>
<evidence type="ECO:0000256" key="9">
    <source>
        <dbReference type="ARBA" id="ARBA00060548"/>
    </source>
</evidence>
<evidence type="ECO:0000313" key="12">
    <source>
        <dbReference type="Proteomes" id="UP000197424"/>
    </source>
</evidence>
<accession>A0A248LIS0</accession>
<dbReference type="CDD" id="cd11642">
    <property type="entry name" value="SUMT"/>
    <property type="match status" value="1"/>
</dbReference>
<evidence type="ECO:0000256" key="8">
    <source>
        <dbReference type="ARBA" id="ARBA00025705"/>
    </source>
</evidence>
<dbReference type="FunFam" id="3.30.950.10:FF:000001">
    <property type="entry name" value="Siroheme synthase"/>
    <property type="match status" value="1"/>
</dbReference>
<evidence type="ECO:0000256" key="4">
    <source>
        <dbReference type="ARBA" id="ARBA00022603"/>
    </source>
</evidence>
<dbReference type="PROSITE" id="PS00839">
    <property type="entry name" value="SUMT_1"/>
    <property type="match status" value="1"/>
</dbReference>
<keyword evidence="7" id="KW-0627">Porphyrin biosynthesis</keyword>
<dbReference type="SUPFAM" id="SSF53790">
    <property type="entry name" value="Tetrapyrrole methylase"/>
    <property type="match status" value="1"/>
</dbReference>
<dbReference type="InterPro" id="IPR003043">
    <property type="entry name" value="Uropor_MeTrfase_CS"/>
</dbReference>
<name>A0A248LIS0_9NEIS</name>
<dbReference type="EMBL" id="CP022115">
    <property type="protein sequence ID" value="ASJ24371.1"/>
    <property type="molecule type" value="Genomic_DNA"/>
</dbReference>
<keyword evidence="3" id="KW-0169">Cobalamin biosynthesis</keyword>
<dbReference type="UniPathway" id="UPA00262">
    <property type="reaction ID" value="UER00211"/>
</dbReference>
<evidence type="ECO:0000313" key="11">
    <source>
        <dbReference type="EMBL" id="ASJ24371.1"/>
    </source>
</evidence>
<dbReference type="GO" id="GO:0032259">
    <property type="term" value="P:methylation"/>
    <property type="evidence" value="ECO:0007669"/>
    <property type="project" value="UniProtKB-KW"/>
</dbReference>
<dbReference type="EC" id="2.1.1.107" evidence="2"/>
<dbReference type="Pfam" id="PF00590">
    <property type="entry name" value="TP_methylase"/>
    <property type="match status" value="1"/>
</dbReference>
<dbReference type="AlphaFoldDB" id="A0A248LIS0"/>
<dbReference type="Proteomes" id="UP000197424">
    <property type="component" value="Chromosome"/>
</dbReference>
<feature type="domain" description="Tetrapyrrole methylase" evidence="10">
    <location>
        <begin position="32"/>
        <end position="241"/>
    </location>
</feature>
<dbReference type="InterPro" id="IPR006366">
    <property type="entry name" value="CobA/CysG_C"/>
</dbReference>
<dbReference type="InterPro" id="IPR035996">
    <property type="entry name" value="4pyrrol_Methylase_sf"/>
</dbReference>
<sequence>MIRPASPLTLPAGEVVSLPDQSVPQAFASGSVVLVGAGPGSADLLTLRAMQRLSVADVVLYDYLIDPDILQLAPSGAHRICVGKRASRHTLPQSDINQLLIGFARQGLRVVRLKGGDPFMFGRGGEEMHAVLSAGIPCESVPGISAALGAAASLLMPLTHRDHAQGCCFVTGHRREGQSELAWTANTGPDETLVVYMGLGEVGNIARQLMLHGRAPETPVAVIEQACMPGERCVCGQLATLGQIVAEHGLRTPSLLVIGSVVRLHEELTALRTALNSSPEFLDSCHSVARPAPTILRSSFCEYTT</sequence>
<dbReference type="GO" id="GO:0009236">
    <property type="term" value="P:cobalamin biosynthetic process"/>
    <property type="evidence" value="ECO:0007669"/>
    <property type="project" value="UniProtKB-KW"/>
</dbReference>
<dbReference type="GO" id="GO:0004851">
    <property type="term" value="F:uroporphyrin-III C-methyltransferase activity"/>
    <property type="evidence" value="ECO:0007669"/>
    <property type="project" value="UniProtKB-EC"/>
</dbReference>
<dbReference type="Gene3D" id="3.30.950.10">
    <property type="entry name" value="Methyltransferase, Cobalt-precorrin-4 Transmethylase, Domain 2"/>
    <property type="match status" value="1"/>
</dbReference>
<evidence type="ECO:0000256" key="7">
    <source>
        <dbReference type="ARBA" id="ARBA00023244"/>
    </source>
</evidence>
<gene>
    <name evidence="11" type="ORF">LHGZ1_1540</name>
</gene>
<dbReference type="InterPro" id="IPR000878">
    <property type="entry name" value="4pyrrol_Mease"/>
</dbReference>
<evidence type="ECO:0000256" key="6">
    <source>
        <dbReference type="ARBA" id="ARBA00022691"/>
    </source>
</evidence>
<organism evidence="11 12">
    <name type="scientific">Laribacter hongkongensis</name>
    <dbReference type="NCBI Taxonomy" id="168471"/>
    <lineage>
        <taxon>Bacteria</taxon>
        <taxon>Pseudomonadati</taxon>
        <taxon>Pseudomonadota</taxon>
        <taxon>Betaproteobacteria</taxon>
        <taxon>Neisseriales</taxon>
        <taxon>Aquaspirillaceae</taxon>
        <taxon>Laribacter</taxon>
    </lineage>
</organism>
<dbReference type="PANTHER" id="PTHR45790:SF1">
    <property type="entry name" value="SIROHEME SYNTHASE"/>
    <property type="match status" value="1"/>
</dbReference>
<proteinExistence type="inferred from homology"/>
<reference evidence="12" key="1">
    <citation type="submission" date="2017-06" db="EMBL/GenBank/DDBJ databases">
        <title>Whole genome sequence of Laribacter hongkongensis LHGZ1.</title>
        <authorList>
            <person name="Chen D."/>
            <person name="Wu H."/>
            <person name="Chen J."/>
        </authorList>
    </citation>
    <scope>NUCLEOTIDE SEQUENCE [LARGE SCALE GENOMIC DNA]</scope>
    <source>
        <strain evidence="12">LHGZ1</strain>
    </source>
</reference>
<dbReference type="GO" id="GO:0019354">
    <property type="term" value="P:siroheme biosynthetic process"/>
    <property type="evidence" value="ECO:0007669"/>
    <property type="project" value="UniProtKB-UniPathway"/>
</dbReference>
<protein>
    <recommendedName>
        <fullName evidence="2">uroporphyrinogen-III C-methyltransferase</fullName>
        <ecNumber evidence="2">2.1.1.107</ecNumber>
    </recommendedName>
</protein>
<comment type="pathway">
    <text evidence="9">Cofactor biosynthesis; adenosylcobalamin biosynthesis; precorrin-2 from uroporphyrinogen III: step 1/1.</text>
</comment>
<keyword evidence="4 11" id="KW-0489">Methyltransferase</keyword>
<evidence type="ECO:0000256" key="2">
    <source>
        <dbReference type="ARBA" id="ARBA00012162"/>
    </source>
</evidence>
<evidence type="ECO:0000256" key="3">
    <source>
        <dbReference type="ARBA" id="ARBA00022573"/>
    </source>
</evidence>
<dbReference type="NCBIfam" id="NF004790">
    <property type="entry name" value="PRK06136.1"/>
    <property type="match status" value="1"/>
</dbReference>
<comment type="pathway">
    <text evidence="8">Porphyrin-containing compound metabolism; siroheme biosynthesis; precorrin-2 from uroporphyrinogen III: step 1/1.</text>
</comment>
<dbReference type="InterPro" id="IPR050161">
    <property type="entry name" value="Siro_Cobalamin_biosynth"/>
</dbReference>
<dbReference type="OrthoDB" id="9815856at2"/>
<dbReference type="RefSeq" id="WP_088861929.1">
    <property type="nucleotide sequence ID" value="NZ_CP022115.1"/>
</dbReference>
<evidence type="ECO:0000259" key="10">
    <source>
        <dbReference type="Pfam" id="PF00590"/>
    </source>
</evidence>
<dbReference type="InterPro" id="IPR014776">
    <property type="entry name" value="4pyrrole_Mease_sub2"/>
</dbReference>
<keyword evidence="5 11" id="KW-0808">Transferase</keyword>
<keyword evidence="6" id="KW-0949">S-adenosyl-L-methionine</keyword>
<dbReference type="FunFam" id="3.40.1010.10:FF:000001">
    <property type="entry name" value="Siroheme synthase"/>
    <property type="match status" value="1"/>
</dbReference>
<dbReference type="NCBIfam" id="TIGR01469">
    <property type="entry name" value="cobA_cysG_Cterm"/>
    <property type="match status" value="1"/>
</dbReference>
<dbReference type="Gene3D" id="3.40.1010.10">
    <property type="entry name" value="Cobalt-precorrin-4 Transmethylase, Domain 1"/>
    <property type="match status" value="1"/>
</dbReference>
<comment type="similarity">
    <text evidence="1">Belongs to the precorrin methyltransferase family.</text>
</comment>